<organism evidence="2 3">
    <name type="scientific">Aldrovandia affinis</name>
    <dbReference type="NCBI Taxonomy" id="143900"/>
    <lineage>
        <taxon>Eukaryota</taxon>
        <taxon>Metazoa</taxon>
        <taxon>Chordata</taxon>
        <taxon>Craniata</taxon>
        <taxon>Vertebrata</taxon>
        <taxon>Euteleostomi</taxon>
        <taxon>Actinopterygii</taxon>
        <taxon>Neopterygii</taxon>
        <taxon>Teleostei</taxon>
        <taxon>Notacanthiformes</taxon>
        <taxon>Halosauridae</taxon>
        <taxon>Aldrovandia</taxon>
    </lineage>
</organism>
<keyword evidence="3" id="KW-1185">Reference proteome</keyword>
<feature type="compositionally biased region" description="Polar residues" evidence="1">
    <location>
        <begin position="89"/>
        <end position="98"/>
    </location>
</feature>
<dbReference type="Proteomes" id="UP001221898">
    <property type="component" value="Unassembled WGS sequence"/>
</dbReference>
<sequence length="172" mass="19010">MEDLKVLDDLELDGVCRLQEPDEFEGGGDWTSTEAAGLRSRKTGSGESLMTRKAEKSQLSRLEDGDGQYSGLDSLTFDDKLPWIPGEGSSPSAVTPPNTKVRKPVSACGILALTQSPMLYKGKRKTDRNCRDESEPGSHVHKMAEGEPESPFNRPTRRQAPSRTYSRKRLLD</sequence>
<name>A0AAD7T381_9TELE</name>
<feature type="compositionally biased region" description="Basic and acidic residues" evidence="1">
    <location>
        <begin position="127"/>
        <end position="145"/>
    </location>
</feature>
<protein>
    <submittedName>
        <fullName evidence="2">Uncharacterized protein</fullName>
    </submittedName>
</protein>
<evidence type="ECO:0000256" key="1">
    <source>
        <dbReference type="SAM" id="MobiDB-lite"/>
    </source>
</evidence>
<accession>A0AAD7T381</accession>
<dbReference type="EMBL" id="JAINUG010000017">
    <property type="protein sequence ID" value="KAJ8412972.1"/>
    <property type="molecule type" value="Genomic_DNA"/>
</dbReference>
<evidence type="ECO:0000313" key="3">
    <source>
        <dbReference type="Proteomes" id="UP001221898"/>
    </source>
</evidence>
<feature type="region of interest" description="Disordered" evidence="1">
    <location>
        <begin position="116"/>
        <end position="172"/>
    </location>
</feature>
<gene>
    <name evidence="2" type="ORF">AAFF_G00105540</name>
</gene>
<feature type="region of interest" description="Disordered" evidence="1">
    <location>
        <begin position="19"/>
        <end position="102"/>
    </location>
</feature>
<reference evidence="2" key="1">
    <citation type="journal article" date="2023" name="Science">
        <title>Genome structures resolve the early diversification of teleost fishes.</title>
        <authorList>
            <person name="Parey E."/>
            <person name="Louis A."/>
            <person name="Montfort J."/>
            <person name="Bouchez O."/>
            <person name="Roques C."/>
            <person name="Iampietro C."/>
            <person name="Lluch J."/>
            <person name="Castinel A."/>
            <person name="Donnadieu C."/>
            <person name="Desvignes T."/>
            <person name="Floi Bucao C."/>
            <person name="Jouanno E."/>
            <person name="Wen M."/>
            <person name="Mejri S."/>
            <person name="Dirks R."/>
            <person name="Jansen H."/>
            <person name="Henkel C."/>
            <person name="Chen W.J."/>
            <person name="Zahm M."/>
            <person name="Cabau C."/>
            <person name="Klopp C."/>
            <person name="Thompson A.W."/>
            <person name="Robinson-Rechavi M."/>
            <person name="Braasch I."/>
            <person name="Lecointre G."/>
            <person name="Bobe J."/>
            <person name="Postlethwait J.H."/>
            <person name="Berthelot C."/>
            <person name="Roest Crollius H."/>
            <person name="Guiguen Y."/>
        </authorList>
    </citation>
    <scope>NUCLEOTIDE SEQUENCE</scope>
    <source>
        <strain evidence="2">NC1722</strain>
    </source>
</reference>
<proteinExistence type="predicted"/>
<feature type="compositionally biased region" description="Basic and acidic residues" evidence="1">
    <location>
        <begin position="50"/>
        <end position="64"/>
    </location>
</feature>
<comment type="caution">
    <text evidence="2">The sequence shown here is derived from an EMBL/GenBank/DDBJ whole genome shotgun (WGS) entry which is preliminary data.</text>
</comment>
<dbReference type="AlphaFoldDB" id="A0AAD7T381"/>
<evidence type="ECO:0000313" key="2">
    <source>
        <dbReference type="EMBL" id="KAJ8412972.1"/>
    </source>
</evidence>